<dbReference type="EMBL" id="JBHULD010000014">
    <property type="protein sequence ID" value="MFD2555286.1"/>
    <property type="molecule type" value="Genomic_DNA"/>
</dbReference>
<keyword evidence="2" id="KW-1185">Reference proteome</keyword>
<proteinExistence type="predicted"/>
<sequence>MNFEIKDIATLEKVILTDAVPVQNFPKSLVFPFSDWYRSIVTSIKTMVIAGDSILYNAPEAVNESKEFNTTTLWCFAGSGTGDRWLFDEDEMVFYYDHDFDEGFIPLYITLKQWLQMSFLFRQLEDYIDSGQKTTATLITSFKNTLKKIHPDLEENYPYLISSSI</sequence>
<reference evidence="2" key="1">
    <citation type="journal article" date="2019" name="Int. J. Syst. Evol. Microbiol.">
        <title>The Global Catalogue of Microorganisms (GCM) 10K type strain sequencing project: providing services to taxonomists for standard genome sequencing and annotation.</title>
        <authorList>
            <consortium name="The Broad Institute Genomics Platform"/>
            <consortium name="The Broad Institute Genome Sequencing Center for Infectious Disease"/>
            <person name="Wu L."/>
            <person name="Ma J."/>
        </authorList>
    </citation>
    <scope>NUCLEOTIDE SEQUENCE [LARGE SCALE GENOMIC DNA]</scope>
    <source>
        <strain evidence="2">KCTC 52298</strain>
    </source>
</reference>
<dbReference type="InterPro" id="IPR037883">
    <property type="entry name" value="Knr4/Smi1-like_sf"/>
</dbReference>
<protein>
    <recommendedName>
        <fullName evidence="3">SMI1/KNR4 family protein</fullName>
    </recommendedName>
</protein>
<gene>
    <name evidence="1" type="ORF">ACFSQW_12840</name>
</gene>
<comment type="caution">
    <text evidence="1">The sequence shown here is derived from an EMBL/GenBank/DDBJ whole genome shotgun (WGS) entry which is preliminary data.</text>
</comment>
<dbReference type="Proteomes" id="UP001597440">
    <property type="component" value="Unassembled WGS sequence"/>
</dbReference>
<accession>A0ABW5L305</accession>
<evidence type="ECO:0000313" key="1">
    <source>
        <dbReference type="EMBL" id="MFD2555286.1"/>
    </source>
</evidence>
<evidence type="ECO:0000313" key="2">
    <source>
        <dbReference type="Proteomes" id="UP001597440"/>
    </source>
</evidence>
<organism evidence="1 2">
    <name type="scientific">Sphingobacterium tabacisoli</name>
    <dbReference type="NCBI Taxonomy" id="2044855"/>
    <lineage>
        <taxon>Bacteria</taxon>
        <taxon>Pseudomonadati</taxon>
        <taxon>Bacteroidota</taxon>
        <taxon>Sphingobacteriia</taxon>
        <taxon>Sphingobacteriales</taxon>
        <taxon>Sphingobacteriaceae</taxon>
        <taxon>Sphingobacterium</taxon>
    </lineage>
</organism>
<dbReference type="RefSeq" id="WP_210353641.1">
    <property type="nucleotide sequence ID" value="NZ_JAEQMU010000001.1"/>
</dbReference>
<evidence type="ECO:0008006" key="3">
    <source>
        <dbReference type="Google" id="ProtNLM"/>
    </source>
</evidence>
<dbReference type="SUPFAM" id="SSF160631">
    <property type="entry name" value="SMI1/KNR4-like"/>
    <property type="match status" value="1"/>
</dbReference>
<name>A0ABW5L305_9SPHI</name>